<evidence type="ECO:0000256" key="1">
    <source>
        <dbReference type="ARBA" id="ARBA00022649"/>
    </source>
</evidence>
<dbReference type="Gene3D" id="1.20.5.780">
    <property type="entry name" value="Single helix bin"/>
    <property type="match status" value="1"/>
</dbReference>
<comment type="caution">
    <text evidence="3">The sequence shown here is derived from an EMBL/GenBank/DDBJ whole genome shotgun (WGS) entry which is preliminary data.</text>
</comment>
<dbReference type="GO" id="GO:0006355">
    <property type="term" value="P:regulation of DNA-templated transcription"/>
    <property type="evidence" value="ECO:0007669"/>
    <property type="project" value="InterPro"/>
</dbReference>
<dbReference type="AlphaFoldDB" id="A0A2T2WTN8"/>
<keyword evidence="1" id="KW-1277">Toxin-antitoxin system</keyword>
<dbReference type="Pfam" id="PF08681">
    <property type="entry name" value="TacA1"/>
    <property type="match status" value="1"/>
</dbReference>
<dbReference type="PANTHER" id="PTHR35401">
    <property type="entry name" value="COPG FAMILY HELIX-TURN-HELIX PROTEIN-RELATED-RELATED"/>
    <property type="match status" value="1"/>
</dbReference>
<protein>
    <submittedName>
        <fullName evidence="3">DUF1778 domain-containing protein</fullName>
    </submittedName>
</protein>
<dbReference type="InterPro" id="IPR014795">
    <property type="entry name" value="TacA_1-like"/>
</dbReference>
<comment type="similarity">
    <text evidence="2">Belongs to the TacA antitoxin family.</text>
</comment>
<evidence type="ECO:0000256" key="2">
    <source>
        <dbReference type="ARBA" id="ARBA00049988"/>
    </source>
</evidence>
<dbReference type="Proteomes" id="UP000242699">
    <property type="component" value="Unassembled WGS sequence"/>
</dbReference>
<organism evidence="3 4">
    <name type="scientific">Sulfobacillus benefaciens</name>
    <dbReference type="NCBI Taxonomy" id="453960"/>
    <lineage>
        <taxon>Bacteria</taxon>
        <taxon>Bacillati</taxon>
        <taxon>Bacillota</taxon>
        <taxon>Clostridia</taxon>
        <taxon>Eubacteriales</taxon>
        <taxon>Clostridiales Family XVII. Incertae Sedis</taxon>
        <taxon>Sulfobacillus</taxon>
    </lineage>
</organism>
<name>A0A2T2WTN8_9FIRM</name>
<accession>A0A2T2WTN8</accession>
<dbReference type="EMBL" id="PXYT01000053">
    <property type="protein sequence ID" value="PSR25553.1"/>
    <property type="molecule type" value="Genomic_DNA"/>
</dbReference>
<reference evidence="3 4" key="1">
    <citation type="journal article" date="2014" name="BMC Genomics">
        <title>Comparison of environmental and isolate Sulfobacillus genomes reveals diverse carbon, sulfur, nitrogen, and hydrogen metabolisms.</title>
        <authorList>
            <person name="Justice N.B."/>
            <person name="Norman A."/>
            <person name="Brown C.T."/>
            <person name="Singh A."/>
            <person name="Thomas B.C."/>
            <person name="Banfield J.F."/>
        </authorList>
    </citation>
    <scope>NUCLEOTIDE SEQUENCE [LARGE SCALE GENOMIC DNA]</scope>
    <source>
        <strain evidence="3">AMDSBA1</strain>
    </source>
</reference>
<gene>
    <name evidence="3" type="ORF">C7B43_16740</name>
</gene>
<dbReference type="SUPFAM" id="SSF47598">
    <property type="entry name" value="Ribbon-helix-helix"/>
    <property type="match status" value="1"/>
</dbReference>
<dbReference type="InterPro" id="IPR010985">
    <property type="entry name" value="Ribbon_hlx_hlx"/>
</dbReference>
<sequence length="97" mass="11084">METMHDKRQARIEIRLRLDDKRLIEAAAAAEGLSLSDFVLMAVKHPAQDVLARPQRIPLSPEVSRQFTQMLRDPTTTPPLGLRNAMRRHEAWIESAD</sequence>
<evidence type="ECO:0000313" key="3">
    <source>
        <dbReference type="EMBL" id="PSR25553.1"/>
    </source>
</evidence>
<evidence type="ECO:0000313" key="4">
    <source>
        <dbReference type="Proteomes" id="UP000242699"/>
    </source>
</evidence>
<proteinExistence type="inferred from homology"/>